<reference evidence="1 2" key="1">
    <citation type="journal article" date="2019" name="Sci. Rep.">
        <title>Orb-weaving spider Araneus ventricosus genome elucidates the spidroin gene catalogue.</title>
        <authorList>
            <person name="Kono N."/>
            <person name="Nakamura H."/>
            <person name="Ohtoshi R."/>
            <person name="Moran D.A.P."/>
            <person name="Shinohara A."/>
            <person name="Yoshida Y."/>
            <person name="Fujiwara M."/>
            <person name="Mori M."/>
            <person name="Tomita M."/>
            <person name="Arakawa K."/>
        </authorList>
    </citation>
    <scope>NUCLEOTIDE SEQUENCE [LARGE SCALE GENOMIC DNA]</scope>
</reference>
<organism evidence="1 2">
    <name type="scientific">Araneus ventricosus</name>
    <name type="common">Orbweaver spider</name>
    <name type="synonym">Epeira ventricosa</name>
    <dbReference type="NCBI Taxonomy" id="182803"/>
    <lineage>
        <taxon>Eukaryota</taxon>
        <taxon>Metazoa</taxon>
        <taxon>Ecdysozoa</taxon>
        <taxon>Arthropoda</taxon>
        <taxon>Chelicerata</taxon>
        <taxon>Arachnida</taxon>
        <taxon>Araneae</taxon>
        <taxon>Araneomorphae</taxon>
        <taxon>Entelegynae</taxon>
        <taxon>Araneoidea</taxon>
        <taxon>Araneidae</taxon>
        <taxon>Araneus</taxon>
    </lineage>
</organism>
<comment type="caution">
    <text evidence="1">The sequence shown here is derived from an EMBL/GenBank/DDBJ whole genome shotgun (WGS) entry which is preliminary data.</text>
</comment>
<sequence length="152" mass="17438">MERYGKEKKDCSGRITVKVKSILSRIVIKLKKVIFFPHQKRRLVPPIGYISSNSIRDGSLHVRPLTTHHPASCTETVCAGKRFSQDTNLLSFKKSCSYNLRTHGRSSDHRFDPKVDLKQMASFFSLSPTARYAQEKLADHSVYRALFPRRSN</sequence>
<keyword evidence="2" id="KW-1185">Reference proteome</keyword>
<accession>A0A4Y2GSD0</accession>
<dbReference type="EMBL" id="BGPR01001514">
    <property type="protein sequence ID" value="GBM55729.1"/>
    <property type="molecule type" value="Genomic_DNA"/>
</dbReference>
<dbReference type="AlphaFoldDB" id="A0A4Y2GSD0"/>
<proteinExistence type="predicted"/>
<protein>
    <submittedName>
        <fullName evidence="1">Uncharacterized protein</fullName>
    </submittedName>
</protein>
<evidence type="ECO:0000313" key="2">
    <source>
        <dbReference type="Proteomes" id="UP000499080"/>
    </source>
</evidence>
<name>A0A4Y2GSD0_ARAVE</name>
<gene>
    <name evidence="1" type="ORF">AVEN_196621_1</name>
</gene>
<evidence type="ECO:0000313" key="1">
    <source>
        <dbReference type="EMBL" id="GBM55729.1"/>
    </source>
</evidence>
<dbReference type="Proteomes" id="UP000499080">
    <property type="component" value="Unassembled WGS sequence"/>
</dbReference>